<name>A0ABM0GSX6_SACKO</name>
<reference evidence="7" key="1">
    <citation type="submission" date="2025-08" db="UniProtKB">
        <authorList>
            <consortium name="RefSeq"/>
        </authorList>
    </citation>
    <scope>IDENTIFICATION</scope>
    <source>
        <tissue evidence="7">Testes</tissue>
    </source>
</reference>
<dbReference type="PROSITE" id="PS01187">
    <property type="entry name" value="EGF_CA"/>
    <property type="match status" value="1"/>
</dbReference>
<dbReference type="Gene3D" id="2.10.25.10">
    <property type="entry name" value="Laminin"/>
    <property type="match status" value="1"/>
</dbReference>
<keyword evidence="2 4" id="KW-0732">Signal</keyword>
<dbReference type="PROSITE" id="PS00010">
    <property type="entry name" value="ASX_HYDROXYL"/>
    <property type="match status" value="1"/>
</dbReference>
<dbReference type="Pfam" id="PF23283">
    <property type="entry name" value="D8C_UMOD"/>
    <property type="match status" value="1"/>
</dbReference>
<feature type="chain" id="PRO_5045356113" evidence="4">
    <location>
        <begin position="17"/>
        <end position="245"/>
    </location>
</feature>
<dbReference type="InterPro" id="IPR000742">
    <property type="entry name" value="EGF"/>
</dbReference>
<keyword evidence="1" id="KW-0245">EGF-like domain</keyword>
<dbReference type="InterPro" id="IPR000152">
    <property type="entry name" value="EGF-type_Asp/Asn_hydroxyl_site"/>
</dbReference>
<keyword evidence="6" id="KW-1185">Reference proteome</keyword>
<dbReference type="SMART" id="SM00179">
    <property type="entry name" value="EGF_CA"/>
    <property type="match status" value="1"/>
</dbReference>
<dbReference type="RefSeq" id="XP_002736670.1">
    <property type="nucleotide sequence ID" value="XM_002736624.1"/>
</dbReference>
<sequence>MGLYYLLILLLCPVNGVVNAYGALDTDPCVTYTAIDEPKRSTAYRANQTWEELLCDENLLSGWYRFVSGAGGEMPINNDIPAYHCGTHIPLYLNGTHPTVEDDVVNRTACGNYLGSLCYQKYQMQVKNCSSYYVYFLIRTRGCSEAYCAGDELECQSGYVSPNGNFTPDCQDLDECTRDVHSCHQICVNTAGSYYCECMDGYILNTDGYSCSQTGASTSANVSDGICKTHHCSLILYFFIYNLIH</sequence>
<dbReference type="PANTHER" id="PTHR36191:SF4">
    <property type="entry name" value="VWFD DOMAIN-CONTAINING PROTEIN"/>
    <property type="match status" value="1"/>
</dbReference>
<evidence type="ECO:0000259" key="5">
    <source>
        <dbReference type="PROSITE" id="PS01186"/>
    </source>
</evidence>
<feature type="domain" description="EGF-like" evidence="5">
    <location>
        <begin position="196"/>
        <end position="211"/>
    </location>
</feature>
<dbReference type="SUPFAM" id="SSF57196">
    <property type="entry name" value="EGF/Laminin"/>
    <property type="match status" value="1"/>
</dbReference>
<organism evidence="6 7">
    <name type="scientific">Saccoglossus kowalevskii</name>
    <name type="common">Acorn worm</name>
    <dbReference type="NCBI Taxonomy" id="10224"/>
    <lineage>
        <taxon>Eukaryota</taxon>
        <taxon>Metazoa</taxon>
        <taxon>Hemichordata</taxon>
        <taxon>Enteropneusta</taxon>
        <taxon>Harrimaniidae</taxon>
        <taxon>Saccoglossus</taxon>
    </lineage>
</organism>
<evidence type="ECO:0000256" key="3">
    <source>
        <dbReference type="ARBA" id="ARBA00023157"/>
    </source>
</evidence>
<dbReference type="InterPro" id="IPR018097">
    <property type="entry name" value="EGF_Ca-bd_CS"/>
</dbReference>
<evidence type="ECO:0000313" key="7">
    <source>
        <dbReference type="RefSeq" id="XP_002736670.1"/>
    </source>
</evidence>
<evidence type="ECO:0000256" key="2">
    <source>
        <dbReference type="ARBA" id="ARBA00022729"/>
    </source>
</evidence>
<gene>
    <name evidence="7" type="primary">LOC100372128</name>
</gene>
<dbReference type="InterPro" id="IPR057774">
    <property type="entry name" value="D8C_UMOD/GP2/OIT3-like"/>
</dbReference>
<feature type="signal peptide" evidence="4">
    <location>
        <begin position="1"/>
        <end position="16"/>
    </location>
</feature>
<dbReference type="Pfam" id="PF07645">
    <property type="entry name" value="EGF_CA"/>
    <property type="match status" value="1"/>
</dbReference>
<accession>A0ABM0GSX6</accession>
<dbReference type="GeneID" id="100372128"/>
<evidence type="ECO:0000256" key="4">
    <source>
        <dbReference type="SAM" id="SignalP"/>
    </source>
</evidence>
<evidence type="ECO:0000256" key="1">
    <source>
        <dbReference type="ARBA" id="ARBA00022536"/>
    </source>
</evidence>
<protein>
    <submittedName>
        <fullName evidence="7">Oncoprotein-induced transcript 3 protein-like</fullName>
    </submittedName>
</protein>
<proteinExistence type="predicted"/>
<dbReference type="SMART" id="SM00181">
    <property type="entry name" value="EGF"/>
    <property type="match status" value="1"/>
</dbReference>
<dbReference type="PROSITE" id="PS01186">
    <property type="entry name" value="EGF_2"/>
    <property type="match status" value="1"/>
</dbReference>
<evidence type="ECO:0000313" key="6">
    <source>
        <dbReference type="Proteomes" id="UP000694865"/>
    </source>
</evidence>
<keyword evidence="3" id="KW-1015">Disulfide bond</keyword>
<dbReference type="PANTHER" id="PTHR36191">
    <property type="entry name" value="ENDO/EXONUCLEASE/PHOSPHATASE DOMAIN-CONTAINING PROTEIN-RELATED"/>
    <property type="match status" value="1"/>
</dbReference>
<dbReference type="InterPro" id="IPR049883">
    <property type="entry name" value="NOTCH1_EGF-like"/>
</dbReference>
<dbReference type="InterPro" id="IPR001881">
    <property type="entry name" value="EGF-like_Ca-bd_dom"/>
</dbReference>
<dbReference type="Proteomes" id="UP000694865">
    <property type="component" value="Unplaced"/>
</dbReference>